<evidence type="ECO:0000256" key="1">
    <source>
        <dbReference type="SAM" id="Phobius"/>
    </source>
</evidence>
<dbReference type="AlphaFoldDB" id="A0A368GPW5"/>
<protein>
    <submittedName>
        <fullName evidence="2">Uncharacterized protein</fullName>
    </submittedName>
</protein>
<feature type="non-terminal residue" evidence="2">
    <location>
        <position position="71"/>
    </location>
</feature>
<keyword evidence="1" id="KW-0812">Transmembrane</keyword>
<dbReference type="Proteomes" id="UP000252519">
    <property type="component" value="Unassembled WGS sequence"/>
</dbReference>
<reference evidence="2 3" key="1">
    <citation type="submission" date="2014-10" db="EMBL/GenBank/DDBJ databases">
        <title>Draft genome of the hookworm Ancylostoma caninum.</title>
        <authorList>
            <person name="Mitreva M."/>
        </authorList>
    </citation>
    <scope>NUCLEOTIDE SEQUENCE [LARGE SCALE GENOMIC DNA]</scope>
    <source>
        <strain evidence="2 3">Baltimore</strain>
    </source>
</reference>
<accession>A0A368GPW5</accession>
<evidence type="ECO:0000313" key="2">
    <source>
        <dbReference type="EMBL" id="RCN45658.1"/>
    </source>
</evidence>
<dbReference type="EMBL" id="JOJR01000096">
    <property type="protein sequence ID" value="RCN45658.1"/>
    <property type="molecule type" value="Genomic_DNA"/>
</dbReference>
<evidence type="ECO:0000313" key="3">
    <source>
        <dbReference type="Proteomes" id="UP000252519"/>
    </source>
</evidence>
<keyword evidence="1" id="KW-1133">Transmembrane helix</keyword>
<comment type="caution">
    <text evidence="2">The sequence shown here is derived from an EMBL/GenBank/DDBJ whole genome shotgun (WGS) entry which is preliminary data.</text>
</comment>
<feature type="transmembrane region" description="Helical" evidence="1">
    <location>
        <begin position="48"/>
        <end position="69"/>
    </location>
</feature>
<sequence length="71" mass="8213">MTNYTIAKNEETVERPVVDDDDDPYGGFMYVRRESDGFRKGYKVNDPLVYSISSQFLIVAQLIVLCDVFRL</sequence>
<gene>
    <name evidence="2" type="ORF">ANCCAN_08315</name>
</gene>
<keyword evidence="1" id="KW-0472">Membrane</keyword>
<keyword evidence="3" id="KW-1185">Reference proteome</keyword>
<name>A0A368GPW5_ANCCA</name>
<organism evidence="2 3">
    <name type="scientific">Ancylostoma caninum</name>
    <name type="common">Dog hookworm</name>
    <dbReference type="NCBI Taxonomy" id="29170"/>
    <lineage>
        <taxon>Eukaryota</taxon>
        <taxon>Metazoa</taxon>
        <taxon>Ecdysozoa</taxon>
        <taxon>Nematoda</taxon>
        <taxon>Chromadorea</taxon>
        <taxon>Rhabditida</taxon>
        <taxon>Rhabditina</taxon>
        <taxon>Rhabditomorpha</taxon>
        <taxon>Strongyloidea</taxon>
        <taxon>Ancylostomatidae</taxon>
        <taxon>Ancylostomatinae</taxon>
        <taxon>Ancylostoma</taxon>
    </lineage>
</organism>
<proteinExistence type="predicted"/>